<evidence type="ECO:0000313" key="4">
    <source>
        <dbReference type="Proteomes" id="UP000595942"/>
    </source>
</evidence>
<dbReference type="EMBL" id="CP068073">
    <property type="protein sequence ID" value="QQS82913.1"/>
    <property type="molecule type" value="Genomic_DNA"/>
</dbReference>
<organism evidence="2 3">
    <name type="scientific">Staphylococcus condimenti</name>
    <dbReference type="NCBI Taxonomy" id="70255"/>
    <lineage>
        <taxon>Bacteria</taxon>
        <taxon>Bacillati</taxon>
        <taxon>Bacillota</taxon>
        <taxon>Bacilli</taxon>
        <taxon>Bacillales</taxon>
        <taxon>Staphylococcaceae</taxon>
        <taxon>Staphylococcus</taxon>
    </lineage>
</organism>
<dbReference type="GeneID" id="93727159"/>
<dbReference type="GO" id="GO:0030420">
    <property type="term" value="P:establishment of competence for transformation"/>
    <property type="evidence" value="ECO:0007669"/>
    <property type="project" value="InterPro"/>
</dbReference>
<name>A0A143PBZ4_9STAP</name>
<proteinExistence type="predicted"/>
<protein>
    <submittedName>
        <fullName evidence="2">Competence protein ComK</fullName>
    </submittedName>
</protein>
<evidence type="ECO:0000313" key="3">
    <source>
        <dbReference type="Proteomes" id="UP000293854"/>
    </source>
</evidence>
<dbReference type="KEGG" id="scv:A4G25_04720"/>
<dbReference type="Proteomes" id="UP000293854">
    <property type="component" value="Unassembled WGS sequence"/>
</dbReference>
<dbReference type="Proteomes" id="UP000595942">
    <property type="component" value="Chromosome"/>
</dbReference>
<keyword evidence="4" id="KW-1185">Reference proteome</keyword>
<gene>
    <name evidence="2" type="ORF">EIG99_04215</name>
    <name evidence="1" type="ORF">I6J05_00935</name>
</gene>
<evidence type="ECO:0000313" key="1">
    <source>
        <dbReference type="EMBL" id="QQS82913.1"/>
    </source>
</evidence>
<dbReference type="Pfam" id="PF06338">
    <property type="entry name" value="ComK"/>
    <property type="match status" value="1"/>
</dbReference>
<reference evidence="1 4" key="2">
    <citation type="submission" date="2021-01" db="EMBL/GenBank/DDBJ databases">
        <title>FDA dAtabase for Regulatory Grade micrObial Sequences (FDA-ARGOS): Supporting development and validation of Infectious Disease Dx tests.</title>
        <authorList>
            <person name="Sproer C."/>
            <person name="Gronow S."/>
            <person name="Severitt S."/>
            <person name="Schroder I."/>
            <person name="Tallon L."/>
            <person name="Sadzewicz L."/>
            <person name="Zhao X."/>
            <person name="Boylan J."/>
            <person name="Ott S."/>
            <person name="Bowen H."/>
            <person name="Vavikolanu K."/>
            <person name="Mehta A."/>
            <person name="Aluvathingal J."/>
            <person name="Nadendla S."/>
            <person name="Lowell S."/>
            <person name="Myers T."/>
            <person name="Yan Y."/>
            <person name="Sichtig H."/>
        </authorList>
    </citation>
    <scope>NUCLEOTIDE SEQUENCE [LARGE SCALE GENOMIC DNA]</scope>
    <source>
        <strain evidence="1 4">FDAARGOS_1148</strain>
    </source>
</reference>
<accession>A0A143PBZ4</accession>
<dbReference type="OrthoDB" id="2417337at2"/>
<evidence type="ECO:0000313" key="2">
    <source>
        <dbReference type="EMBL" id="RZI03137.1"/>
    </source>
</evidence>
<sequence length="190" mass="22066">MEEQYIFKSNDIAIMPIVKENGHYPVTKILTYEKEPRIINIPPRKALESSCEFYGSKFSILRSDTIRITDIKSKPPILLSPIISLILFSTQSISSLTNIWINIEYVKDIKSIGAKETRINFIDGQFITAPVTTRTINHQYKNAIYYEHLLKKRVKTIKWNTEQPIDYSKPTLDVYETLCTYLIINQSKKS</sequence>
<dbReference type="EMBL" id="RQTE01000073">
    <property type="protein sequence ID" value="RZI03137.1"/>
    <property type="molecule type" value="Genomic_DNA"/>
</dbReference>
<dbReference type="AlphaFoldDB" id="A0A143PBZ4"/>
<dbReference type="InterPro" id="IPR010461">
    <property type="entry name" value="ComK"/>
</dbReference>
<dbReference type="RefSeq" id="WP_047131717.1">
    <property type="nucleotide sequence ID" value="NZ_CP015114.1"/>
</dbReference>
<reference evidence="2 3" key="1">
    <citation type="submission" date="2018-11" db="EMBL/GenBank/DDBJ databases">
        <title>Genomic profiling of Staphylococcus species from a Poultry farm system in KwaZulu-Natal, South Africa.</title>
        <authorList>
            <person name="Amoako D.G."/>
            <person name="Somboro A.M."/>
            <person name="Abia A.L.K."/>
            <person name="Bester L.A."/>
            <person name="Essack S.Y."/>
        </authorList>
    </citation>
    <scope>NUCLEOTIDE SEQUENCE [LARGE SCALE GENOMIC DNA]</scope>
    <source>
        <strain evidence="2 3">SA11</strain>
    </source>
</reference>